<accession>A0ABU0F1B5</accession>
<dbReference type="PANTHER" id="PTHR38436">
    <property type="entry name" value="POLYKETIDE CYCLASE SNOAL-LIKE DOMAIN"/>
    <property type="match status" value="1"/>
</dbReference>
<dbReference type="EMBL" id="JAUSUT010000001">
    <property type="protein sequence ID" value="MDQ0381298.1"/>
    <property type="molecule type" value="Genomic_DNA"/>
</dbReference>
<dbReference type="Proteomes" id="UP001229651">
    <property type="component" value="Unassembled WGS sequence"/>
</dbReference>
<comment type="caution">
    <text evidence="1">The sequence shown here is derived from an EMBL/GenBank/DDBJ whole genome shotgun (WGS) entry which is preliminary data.</text>
</comment>
<protein>
    <submittedName>
        <fullName evidence="1">Ester cyclase</fullName>
    </submittedName>
</protein>
<evidence type="ECO:0000313" key="2">
    <source>
        <dbReference type="Proteomes" id="UP001229651"/>
    </source>
</evidence>
<proteinExistence type="predicted"/>
<keyword evidence="2" id="KW-1185">Reference proteome</keyword>
<dbReference type="RefSeq" id="WP_306995861.1">
    <property type="nucleotide sequence ID" value="NZ_JAUSUT010000001.1"/>
</dbReference>
<evidence type="ECO:0000313" key="1">
    <source>
        <dbReference type="EMBL" id="MDQ0381298.1"/>
    </source>
</evidence>
<dbReference type="Gene3D" id="3.10.450.50">
    <property type="match status" value="1"/>
</dbReference>
<reference evidence="1 2" key="1">
    <citation type="submission" date="2023-07" db="EMBL/GenBank/DDBJ databases">
        <title>Sequencing the genomes of 1000 actinobacteria strains.</title>
        <authorList>
            <person name="Klenk H.-P."/>
        </authorList>
    </citation>
    <scope>NUCLEOTIDE SEQUENCE [LARGE SCALE GENOMIC DNA]</scope>
    <source>
        <strain evidence="1 2">DSM 45805</strain>
    </source>
</reference>
<gene>
    <name evidence="1" type="ORF">FB470_005292</name>
</gene>
<dbReference type="InterPro" id="IPR032710">
    <property type="entry name" value="NTF2-like_dom_sf"/>
</dbReference>
<name>A0ABU0F1B5_9PSEU</name>
<dbReference type="InterPro" id="IPR009959">
    <property type="entry name" value="Cyclase_SnoaL-like"/>
</dbReference>
<dbReference type="Pfam" id="PF07366">
    <property type="entry name" value="SnoaL"/>
    <property type="match status" value="1"/>
</dbReference>
<organism evidence="1 2">
    <name type="scientific">Amycolatopsis thermophila</name>
    <dbReference type="NCBI Taxonomy" id="206084"/>
    <lineage>
        <taxon>Bacteria</taxon>
        <taxon>Bacillati</taxon>
        <taxon>Actinomycetota</taxon>
        <taxon>Actinomycetes</taxon>
        <taxon>Pseudonocardiales</taxon>
        <taxon>Pseudonocardiaceae</taxon>
        <taxon>Amycolatopsis</taxon>
    </lineage>
</organism>
<dbReference type="PANTHER" id="PTHR38436:SF1">
    <property type="entry name" value="ESTER CYCLASE"/>
    <property type="match status" value="1"/>
</dbReference>
<sequence>MSETTDQNKRTVLRLYQEAGNEGRLEVLDEITCPDHVEHYPFPGQAQGLDGLKQRVSMIRAAFAPRFTVEHVVAEGDTVAVMWRNEGAHVGEWFGFPPTGKPVTARGVDVHRLRDGRLAEHWDVVDISQFLLAVGAAPAPAGTAGAGR</sequence>
<dbReference type="SUPFAM" id="SSF54427">
    <property type="entry name" value="NTF2-like"/>
    <property type="match status" value="1"/>
</dbReference>